<dbReference type="Proteomes" id="UP000198517">
    <property type="component" value="Unassembled WGS sequence"/>
</dbReference>
<protein>
    <submittedName>
        <fullName evidence="2">Uncharacterized protein</fullName>
    </submittedName>
</protein>
<name>A0A1G7FM41_9FLAO</name>
<dbReference type="STRING" id="1071918.SAMN05421544_12415"/>
<gene>
    <name evidence="2" type="ORF">SAMN05421544_12415</name>
</gene>
<dbReference type="RefSeq" id="WP_092737966.1">
    <property type="nucleotide sequence ID" value="NZ_FNAS01000024.1"/>
</dbReference>
<dbReference type="EMBL" id="FNAS01000024">
    <property type="protein sequence ID" value="SDE76919.1"/>
    <property type="molecule type" value="Genomic_DNA"/>
</dbReference>
<reference evidence="2 3" key="1">
    <citation type="submission" date="2016-10" db="EMBL/GenBank/DDBJ databases">
        <authorList>
            <person name="de Groot N.N."/>
        </authorList>
    </citation>
    <scope>NUCLEOTIDE SEQUENCE [LARGE SCALE GENOMIC DNA]</scope>
    <source>
        <strain evidence="2 3">DSM 24015</strain>
    </source>
</reference>
<evidence type="ECO:0000256" key="1">
    <source>
        <dbReference type="SAM" id="MobiDB-lite"/>
    </source>
</evidence>
<accession>A0A1G7FM41</accession>
<proteinExistence type="predicted"/>
<evidence type="ECO:0000313" key="3">
    <source>
        <dbReference type="Proteomes" id="UP000198517"/>
    </source>
</evidence>
<evidence type="ECO:0000313" key="2">
    <source>
        <dbReference type="EMBL" id="SDE76919.1"/>
    </source>
</evidence>
<keyword evidence="3" id="KW-1185">Reference proteome</keyword>
<organism evidence="2 3">
    <name type="scientific">Riemerella columbipharyngis</name>
    <dbReference type="NCBI Taxonomy" id="1071918"/>
    <lineage>
        <taxon>Bacteria</taxon>
        <taxon>Pseudomonadati</taxon>
        <taxon>Bacteroidota</taxon>
        <taxon>Flavobacteriia</taxon>
        <taxon>Flavobacteriales</taxon>
        <taxon>Weeksellaceae</taxon>
        <taxon>Riemerella</taxon>
    </lineage>
</organism>
<dbReference type="AlphaFoldDB" id="A0A1G7FM41"/>
<sequence length="87" mass="9877">MEKRYIDTMNERAEQYISSHRNVKKLYGTEDGFLFEKKADAEAHAKTLSSKELAEYTEKKAENKGNNAAPETPQTLSEKPKGAVKKQ</sequence>
<dbReference type="OrthoDB" id="1451180at2"/>
<feature type="region of interest" description="Disordered" evidence="1">
    <location>
        <begin position="56"/>
        <end position="87"/>
    </location>
</feature>